<keyword evidence="1" id="KW-1133">Transmembrane helix</keyword>
<dbReference type="PANTHER" id="PTHR37544:SF3">
    <property type="entry name" value="SPRAY"/>
    <property type="match status" value="1"/>
</dbReference>
<gene>
    <name evidence="2" type="ORF">RRF57_000673</name>
</gene>
<feature type="transmembrane region" description="Helical" evidence="1">
    <location>
        <begin position="73"/>
        <end position="94"/>
    </location>
</feature>
<dbReference type="Proteomes" id="UP001305414">
    <property type="component" value="Unassembled WGS sequence"/>
</dbReference>
<evidence type="ECO:0000256" key="1">
    <source>
        <dbReference type="SAM" id="Phobius"/>
    </source>
</evidence>
<accession>A0AAN7UCM2</accession>
<organism evidence="2 3">
    <name type="scientific">Xylaria bambusicola</name>
    <dbReference type="NCBI Taxonomy" id="326684"/>
    <lineage>
        <taxon>Eukaryota</taxon>
        <taxon>Fungi</taxon>
        <taxon>Dikarya</taxon>
        <taxon>Ascomycota</taxon>
        <taxon>Pezizomycotina</taxon>
        <taxon>Sordariomycetes</taxon>
        <taxon>Xylariomycetidae</taxon>
        <taxon>Xylariales</taxon>
        <taxon>Xylariaceae</taxon>
        <taxon>Xylaria</taxon>
    </lineage>
</organism>
<name>A0AAN7UCM2_9PEZI</name>
<keyword evidence="1" id="KW-0812">Transmembrane</keyword>
<dbReference type="PANTHER" id="PTHR37544">
    <property type="entry name" value="SPRAY-RELATED"/>
    <property type="match status" value="1"/>
</dbReference>
<keyword evidence="3" id="KW-1185">Reference proteome</keyword>
<comment type="caution">
    <text evidence="2">The sequence shown here is derived from an EMBL/GenBank/DDBJ whole genome shotgun (WGS) entry which is preliminary data.</text>
</comment>
<proteinExistence type="predicted"/>
<keyword evidence="1" id="KW-0472">Membrane</keyword>
<sequence>MQAIANDTALCDPNQLVPSVDVTIPLFERVYKSVFASFLKLNADIFLKDNDVAPIPISWTYQVLERRISMSPLAFYISAVILGINTVTVVLVYARAAAVYLLRRPTTIVSILAYVAASRVCSSDWDDSKYEEETGEKPTFSFGRYVGTDGRLHVGIELDSYVTQINKTLEGCG</sequence>
<evidence type="ECO:0000313" key="3">
    <source>
        <dbReference type="Proteomes" id="UP001305414"/>
    </source>
</evidence>
<protein>
    <submittedName>
        <fullName evidence="2">Uncharacterized protein</fullName>
    </submittedName>
</protein>
<dbReference type="EMBL" id="JAWHQM010000002">
    <property type="protein sequence ID" value="KAK5624957.1"/>
    <property type="molecule type" value="Genomic_DNA"/>
</dbReference>
<reference evidence="2 3" key="1">
    <citation type="submission" date="2023-10" db="EMBL/GenBank/DDBJ databases">
        <title>Draft genome sequence of Xylaria bambusicola isolate GMP-LS, the root and basal stem rot pathogen of sugarcane in Indonesia.</title>
        <authorList>
            <person name="Selvaraj P."/>
            <person name="Muralishankar V."/>
            <person name="Muruganantham S."/>
            <person name="Sp S."/>
            <person name="Haryani S."/>
            <person name="Lau K.J.X."/>
            <person name="Naqvi N.I."/>
        </authorList>
    </citation>
    <scope>NUCLEOTIDE SEQUENCE [LARGE SCALE GENOMIC DNA]</scope>
    <source>
        <strain evidence="2">GMP-LS</strain>
    </source>
</reference>
<dbReference type="AlphaFoldDB" id="A0AAN7UCM2"/>
<evidence type="ECO:0000313" key="2">
    <source>
        <dbReference type="EMBL" id="KAK5624957.1"/>
    </source>
</evidence>